<dbReference type="InterPro" id="IPR003690">
    <property type="entry name" value="MTERF"/>
</dbReference>
<organism evidence="3 4">
    <name type="scientific">Mastacembelus armatus</name>
    <name type="common">zig-zag eel</name>
    <dbReference type="NCBI Taxonomy" id="205130"/>
    <lineage>
        <taxon>Eukaryota</taxon>
        <taxon>Metazoa</taxon>
        <taxon>Chordata</taxon>
        <taxon>Craniata</taxon>
        <taxon>Vertebrata</taxon>
        <taxon>Euteleostomi</taxon>
        <taxon>Actinopterygii</taxon>
        <taxon>Neopterygii</taxon>
        <taxon>Teleostei</taxon>
        <taxon>Neoteleostei</taxon>
        <taxon>Acanthomorphata</taxon>
        <taxon>Anabantaria</taxon>
        <taxon>Synbranchiformes</taxon>
        <taxon>Mastacembelidae</taxon>
        <taxon>Mastacembelus</taxon>
    </lineage>
</organism>
<keyword evidence="2" id="KW-0809">Transit peptide</keyword>
<dbReference type="PANTHER" id="PTHR15437">
    <property type="entry name" value="TRANSCRIPTION TERMINATION FACTOR, MITOCHONDRIAL"/>
    <property type="match status" value="1"/>
</dbReference>
<sequence>MLRLISISLCRQCQCVTALSPNLRSCATLNSAENQQTVQALYDLSVDIQKIRKLQGWVLYQCPAYTKEVAELLKDMGASGSIIARILAIHPEAILCHPEQMQAQREMWMSVCANQKELVGIIEKFPASFFTPSIHHNNQQNNITYFQCLNLNKRIITKLMASAPQSFSRPVEQNEVMVRTLQQVYQELGGEEDNMKIWLQKLLSQNPFVLLKPPEVLKENLLFLKEKGFSTAELLHLLSKLRGFVTELNPQSMRSTLAYSQDTTGCSKAELQNLILKCPALLYYPEAILAERFQGLLSAGINMSQIIETPTVLELTTQIVNYRIQRLQGRGYDIRTGSLEVLNGTKKDFEKSYGKLQLCRERPLFNPAAPLNVDD</sequence>
<evidence type="ECO:0000313" key="3">
    <source>
        <dbReference type="Ensembl" id="ENSMAMP00000003532.1"/>
    </source>
</evidence>
<dbReference type="AlphaFoldDB" id="A0A3Q3KQ22"/>
<dbReference type="STRING" id="205130.ENSMAMP00000003532"/>
<dbReference type="SMART" id="SM00733">
    <property type="entry name" value="Mterf"/>
    <property type="match status" value="3"/>
</dbReference>
<accession>A0A3Q3KQ22</accession>
<evidence type="ECO:0000313" key="4">
    <source>
        <dbReference type="Proteomes" id="UP000261640"/>
    </source>
</evidence>
<dbReference type="Proteomes" id="UP000261640">
    <property type="component" value="Unplaced"/>
</dbReference>
<dbReference type="Gene3D" id="1.25.70.10">
    <property type="entry name" value="Transcription termination factor 3, mitochondrial"/>
    <property type="match status" value="1"/>
</dbReference>
<dbReference type="GeneTree" id="ENSGT00530000063817"/>
<evidence type="ECO:0000256" key="2">
    <source>
        <dbReference type="ARBA" id="ARBA00022946"/>
    </source>
</evidence>
<dbReference type="RefSeq" id="XP_026168012.1">
    <property type="nucleotide sequence ID" value="XM_026312227.1"/>
</dbReference>
<dbReference type="FunFam" id="1.25.70.10:FF:000042">
    <property type="entry name" value="Mitochondrial transcription termination factor 2"/>
    <property type="match status" value="1"/>
</dbReference>
<dbReference type="GO" id="GO:0006393">
    <property type="term" value="P:termination of mitochondrial transcription"/>
    <property type="evidence" value="ECO:0007669"/>
    <property type="project" value="TreeGrafter"/>
</dbReference>
<dbReference type="CTD" id="80298"/>
<keyword evidence="4" id="KW-1185">Reference proteome</keyword>
<dbReference type="InParanoid" id="A0A3Q3KQ22"/>
<dbReference type="GO" id="GO:0003676">
    <property type="term" value="F:nucleic acid binding"/>
    <property type="evidence" value="ECO:0007669"/>
    <property type="project" value="InterPro"/>
</dbReference>
<dbReference type="Pfam" id="PF02536">
    <property type="entry name" value="mTERF"/>
    <property type="match status" value="1"/>
</dbReference>
<reference evidence="3" key="1">
    <citation type="submission" date="2025-08" db="UniProtKB">
        <authorList>
            <consortium name="Ensembl"/>
        </authorList>
    </citation>
    <scope>IDENTIFICATION</scope>
</reference>
<proteinExistence type="inferred from homology"/>
<comment type="similarity">
    <text evidence="1">Belongs to the mTERF family.</text>
</comment>
<dbReference type="RefSeq" id="XP_026168010.1">
    <property type="nucleotide sequence ID" value="XM_026312225.2"/>
</dbReference>
<dbReference type="RefSeq" id="XP_026168009.1">
    <property type="nucleotide sequence ID" value="XM_026312224.1"/>
</dbReference>
<dbReference type="OrthoDB" id="9868878at2759"/>
<name>A0A3Q3KQ22_9TELE</name>
<dbReference type="Ensembl" id="ENSMAMT00000003616.2">
    <property type="protein sequence ID" value="ENSMAMP00000003532.1"/>
    <property type="gene ID" value="ENSMAMG00000002420.2"/>
</dbReference>
<protein>
    <submittedName>
        <fullName evidence="3">Mitochondrial transcription termination factor 2</fullName>
    </submittedName>
</protein>
<dbReference type="RefSeq" id="XP_026168008.1">
    <property type="nucleotide sequence ID" value="XM_026312223.1"/>
</dbReference>
<dbReference type="PANTHER" id="PTHR15437:SF1">
    <property type="entry name" value="TRANSCRIPTION TERMINATION FACTOR 2, MITOCHONDRIAL"/>
    <property type="match status" value="1"/>
</dbReference>
<dbReference type="InterPro" id="IPR038538">
    <property type="entry name" value="MTERF_sf"/>
</dbReference>
<dbReference type="GeneID" id="113133419"/>
<evidence type="ECO:0000256" key="1">
    <source>
        <dbReference type="ARBA" id="ARBA00007692"/>
    </source>
</evidence>
<reference evidence="3" key="2">
    <citation type="submission" date="2025-09" db="UniProtKB">
        <authorList>
            <consortium name="Ensembl"/>
        </authorList>
    </citation>
    <scope>IDENTIFICATION</scope>
</reference>
<dbReference type="GO" id="GO:0005759">
    <property type="term" value="C:mitochondrial matrix"/>
    <property type="evidence" value="ECO:0007669"/>
    <property type="project" value="TreeGrafter"/>
</dbReference>
<dbReference type="RefSeq" id="XP_026168011.1">
    <property type="nucleotide sequence ID" value="XM_026312226.1"/>
</dbReference>